<gene>
    <name evidence="6" type="ORF">CVLEPA_LOCUS27169</name>
</gene>
<organism evidence="6 7">
    <name type="scientific">Clavelina lepadiformis</name>
    <name type="common">Light-bulb sea squirt</name>
    <name type="synonym">Ascidia lepadiformis</name>
    <dbReference type="NCBI Taxonomy" id="159417"/>
    <lineage>
        <taxon>Eukaryota</taxon>
        <taxon>Metazoa</taxon>
        <taxon>Chordata</taxon>
        <taxon>Tunicata</taxon>
        <taxon>Ascidiacea</taxon>
        <taxon>Aplousobranchia</taxon>
        <taxon>Clavelinidae</taxon>
        <taxon>Clavelina</taxon>
    </lineage>
</organism>
<dbReference type="PANTHER" id="PTHR10751">
    <property type="entry name" value="GUANYLATE BINDING PROTEIN"/>
    <property type="match status" value="1"/>
</dbReference>
<comment type="similarity">
    <text evidence="3">Belongs to the TRAFAC class dynamin-like GTPase superfamily. GB1/RHD3 GTPase family.</text>
</comment>
<dbReference type="Gene3D" id="3.40.50.300">
    <property type="entry name" value="P-loop containing nucleotide triphosphate hydrolases"/>
    <property type="match status" value="1"/>
</dbReference>
<dbReference type="PROSITE" id="PS51715">
    <property type="entry name" value="G_GB1_RHD3"/>
    <property type="match status" value="1"/>
</dbReference>
<comment type="caution">
    <text evidence="6">The sequence shown here is derived from an EMBL/GenBank/DDBJ whole genome shotgun (WGS) entry which is preliminary data.</text>
</comment>
<keyword evidence="2" id="KW-0342">GTP-binding</keyword>
<evidence type="ECO:0000313" key="6">
    <source>
        <dbReference type="EMBL" id="CAK8693880.1"/>
    </source>
</evidence>
<dbReference type="InterPro" id="IPR030386">
    <property type="entry name" value="G_GB1_RHD3_dom"/>
</dbReference>
<feature type="domain" description="GB1/RHD3-type G" evidence="5">
    <location>
        <begin position="73"/>
        <end position="332"/>
    </location>
</feature>
<name>A0ABP0GQN3_CLALP</name>
<protein>
    <recommendedName>
        <fullName evidence="5">GB1/RHD3-type G domain-containing protein</fullName>
    </recommendedName>
</protein>
<feature type="compositionally biased region" description="Basic and acidic residues" evidence="4">
    <location>
        <begin position="1"/>
        <end position="18"/>
    </location>
</feature>
<dbReference type="Proteomes" id="UP001642483">
    <property type="component" value="Unassembled WGS sequence"/>
</dbReference>
<evidence type="ECO:0000256" key="1">
    <source>
        <dbReference type="ARBA" id="ARBA00022741"/>
    </source>
</evidence>
<keyword evidence="7" id="KW-1185">Reference proteome</keyword>
<accession>A0ABP0GQN3</accession>
<evidence type="ECO:0000256" key="3">
    <source>
        <dbReference type="PROSITE-ProRule" id="PRU01052"/>
    </source>
</evidence>
<dbReference type="EMBL" id="CAWYQH010000141">
    <property type="protein sequence ID" value="CAK8693880.1"/>
    <property type="molecule type" value="Genomic_DNA"/>
</dbReference>
<evidence type="ECO:0000259" key="5">
    <source>
        <dbReference type="PROSITE" id="PS51715"/>
    </source>
</evidence>
<evidence type="ECO:0000256" key="4">
    <source>
        <dbReference type="SAM" id="MobiDB-lite"/>
    </source>
</evidence>
<dbReference type="InterPro" id="IPR015894">
    <property type="entry name" value="Guanylate-bd_N"/>
</dbReference>
<sequence length="736" mass="85979">MADSDKKEGFVKSEEATVKKVTSPNSSKTEINRQPGFFDDEEALQILKPKEEGGYELNEEALIKIFHHPDVKENPVMIVSVTGAMRSGKSFLLTLLLRYLNSEIRTAFCSPSRIPQHFKWKQGCMRETVGVYMWNQPYFIYKNDDSKVATLLMDTQGAFDESEYQASLDIFAFSSWLSSLQICNVQGDIGEDYLRFVNNFVKYSSDLRSLLKTDDFDRKQSPFQGFCFLRRDWADKEIYSYGFQGGHKYLAAQQAKLISNRSNNIDDRSEIESAFEEVQCYLLPSPGDIVIGGFYPNVENKLHYSSLKEDFILHLDEFCFQIFQPDFLTTKKVGGVELKGEDVLKYLHQCHELLESGKISVPLTTIEAKAQTIAQNTIVSLVAEYEQQMTQVVENNLPSTKFYENHTALKSKLNDRFASRMKDLSKKLDHIFANCGKQLDLEIKERFIPYQEMQSLKELKISHEFEGYFSKAVETFSEELLRALETNSQPWYERTKQFLRDNIKADSLVNYEKHLDKKLSNMDREFNEETKRKKKFLEMAEASTSNDTRQIWNLVFEHSFDLEINFEKLIEEGLTKESIRNMRQPMISALVENFQSTVSQKFPGNDKIKDATEMLQTECDEDFTIFLEQYNETMVVQELAFAIRRKETLLKYFKFMHKATSDINVSLSDVKFVHEMFLVDLHERYRSKEYEKTEVDYRCRQMESYCIEQSFNRIVKLLERRKKFSRQTHSTQPPVA</sequence>
<evidence type="ECO:0000256" key="2">
    <source>
        <dbReference type="ARBA" id="ARBA00023134"/>
    </source>
</evidence>
<feature type="compositionally biased region" description="Polar residues" evidence="4">
    <location>
        <begin position="20"/>
        <end position="29"/>
    </location>
</feature>
<proteinExistence type="inferred from homology"/>
<reference evidence="6 7" key="1">
    <citation type="submission" date="2024-02" db="EMBL/GenBank/DDBJ databases">
        <authorList>
            <person name="Daric V."/>
            <person name="Darras S."/>
        </authorList>
    </citation>
    <scope>NUCLEOTIDE SEQUENCE [LARGE SCALE GENOMIC DNA]</scope>
</reference>
<keyword evidence="1" id="KW-0547">Nucleotide-binding</keyword>
<evidence type="ECO:0000313" key="7">
    <source>
        <dbReference type="Proteomes" id="UP001642483"/>
    </source>
</evidence>
<dbReference type="SUPFAM" id="SSF52540">
    <property type="entry name" value="P-loop containing nucleoside triphosphate hydrolases"/>
    <property type="match status" value="1"/>
</dbReference>
<feature type="region of interest" description="Disordered" evidence="4">
    <location>
        <begin position="1"/>
        <end position="35"/>
    </location>
</feature>
<dbReference type="Pfam" id="PF02263">
    <property type="entry name" value="GBP"/>
    <property type="match status" value="1"/>
</dbReference>
<dbReference type="InterPro" id="IPR027417">
    <property type="entry name" value="P-loop_NTPase"/>
</dbReference>